<dbReference type="GO" id="GO:0006820">
    <property type="term" value="P:monoatomic anion transport"/>
    <property type="evidence" value="ECO:0007669"/>
    <property type="project" value="TreeGrafter"/>
</dbReference>
<evidence type="ECO:0000256" key="3">
    <source>
        <dbReference type="ARBA" id="ARBA00022692"/>
    </source>
</evidence>
<dbReference type="InterPro" id="IPR011701">
    <property type="entry name" value="MFS"/>
</dbReference>
<dbReference type="InterPro" id="IPR050382">
    <property type="entry name" value="MFS_Na/Anion_cotransporter"/>
</dbReference>
<proteinExistence type="inferred from homology"/>
<feature type="transmembrane region" description="Helical" evidence="8">
    <location>
        <begin position="196"/>
        <end position="213"/>
    </location>
</feature>
<keyword evidence="7" id="KW-0813">Transport</keyword>
<evidence type="ECO:0000256" key="8">
    <source>
        <dbReference type="SAM" id="Phobius"/>
    </source>
</evidence>
<keyword evidence="6 8" id="KW-0472">Membrane</keyword>
<evidence type="ECO:0000256" key="2">
    <source>
        <dbReference type="ARBA" id="ARBA00008586"/>
    </source>
</evidence>
<organism evidence="10">
    <name type="scientific">Anoplophora glabripennis</name>
    <name type="common">Asian longhorn beetle</name>
    <name type="synonym">Anoplophora nobilis</name>
    <dbReference type="NCBI Taxonomy" id="217634"/>
    <lineage>
        <taxon>Eukaryota</taxon>
        <taxon>Metazoa</taxon>
        <taxon>Ecdysozoa</taxon>
        <taxon>Arthropoda</taxon>
        <taxon>Hexapoda</taxon>
        <taxon>Insecta</taxon>
        <taxon>Pterygota</taxon>
        <taxon>Neoptera</taxon>
        <taxon>Endopterygota</taxon>
        <taxon>Coleoptera</taxon>
        <taxon>Polyphaga</taxon>
        <taxon>Cucujiformia</taxon>
        <taxon>Chrysomeloidea</taxon>
        <taxon>Cerambycidae</taxon>
        <taxon>Lamiinae</taxon>
        <taxon>Lamiini</taxon>
        <taxon>Anoplophora</taxon>
    </lineage>
</organism>
<feature type="transmembrane region" description="Helical" evidence="8">
    <location>
        <begin position="74"/>
        <end position="94"/>
    </location>
</feature>
<keyword evidence="3 8" id="KW-0812">Transmembrane</keyword>
<gene>
    <name evidence="10" type="primary">PICO</name>
</gene>
<evidence type="ECO:0000313" key="10">
    <source>
        <dbReference type="EMBL" id="JAB64673.1"/>
    </source>
</evidence>
<dbReference type="SUPFAM" id="SSF103473">
    <property type="entry name" value="MFS general substrate transporter"/>
    <property type="match status" value="1"/>
</dbReference>
<evidence type="ECO:0000256" key="6">
    <source>
        <dbReference type="ARBA" id="ARBA00023136"/>
    </source>
</evidence>
<feature type="transmembrane region" description="Helical" evidence="8">
    <location>
        <begin position="101"/>
        <end position="120"/>
    </location>
</feature>
<keyword evidence="7" id="KW-0406">Ion transport</keyword>
<dbReference type="PANTHER" id="PTHR11662:SF280">
    <property type="entry name" value="FI21844P1-RELATED"/>
    <property type="match status" value="1"/>
</dbReference>
<comment type="subcellular location">
    <subcellularLocation>
        <location evidence="1">Membrane</location>
        <topology evidence="1">Multi-pass membrane protein</topology>
    </subcellularLocation>
</comment>
<protein>
    <submittedName>
        <fullName evidence="10">Putative inorganic phosphate cotransporter</fullName>
    </submittedName>
</protein>
<keyword evidence="4 8" id="KW-1133">Transmembrane helix</keyword>
<dbReference type="GO" id="GO:0006814">
    <property type="term" value="P:sodium ion transport"/>
    <property type="evidence" value="ECO:0007669"/>
    <property type="project" value="UniProtKB-KW"/>
</dbReference>
<keyword evidence="7" id="KW-0739">Sodium transport</keyword>
<dbReference type="FunFam" id="1.20.1250.20:FF:000144">
    <property type="entry name" value="Picot, isoform B"/>
    <property type="match status" value="1"/>
</dbReference>
<feature type="domain" description="Major facilitator superfamily (MFS) profile" evidence="9">
    <location>
        <begin position="28"/>
        <end position="294"/>
    </location>
</feature>
<dbReference type="Gene3D" id="1.20.1250.20">
    <property type="entry name" value="MFS general substrate transporter like domains"/>
    <property type="match status" value="1"/>
</dbReference>
<evidence type="ECO:0000256" key="5">
    <source>
        <dbReference type="ARBA" id="ARBA00023053"/>
    </source>
</evidence>
<accession>V5GWN9</accession>
<evidence type="ECO:0000256" key="7">
    <source>
        <dbReference type="ARBA" id="ARBA00023201"/>
    </source>
</evidence>
<reference evidence="10" key="1">
    <citation type="submission" date="2013-07" db="EMBL/GenBank/DDBJ databases">
        <title>Midgut Transcriptome Profiling of Anoplphora glabripennis, a Lignocellulose Degrading, Wood-Boring Cerambycid.</title>
        <authorList>
            <person name="Scully E.D."/>
            <person name="Hoover K."/>
            <person name="Carlson J.E."/>
            <person name="Tien M."/>
            <person name="Geib S.M."/>
        </authorList>
    </citation>
    <scope>NUCLEOTIDE SEQUENCE</scope>
</reference>
<dbReference type="Pfam" id="PF07690">
    <property type="entry name" value="MFS_1"/>
    <property type="match status" value="1"/>
</dbReference>
<evidence type="ECO:0000256" key="4">
    <source>
        <dbReference type="ARBA" id="ARBA00022989"/>
    </source>
</evidence>
<feature type="transmembrane region" description="Helical" evidence="8">
    <location>
        <begin position="28"/>
        <end position="54"/>
    </location>
</feature>
<evidence type="ECO:0000256" key="1">
    <source>
        <dbReference type="ARBA" id="ARBA00004141"/>
    </source>
</evidence>
<sequence>MDRKELSEKPSNTPPKPAGWFGVRHEQYILLFVATVIAYGIRTTFNVAVMAMISKEPPTDDIPTYPEWTDKKNIMLSSFFWGYVCFQIGAGQLAKNYGPKLFLGSAIFICSLATILLPIMGEKLGYGGVIACRVVQGMTQGFLFPSVHNLLSAWVPIVDRAVIGSFVYAAGPLGNVVAMPITGAISASTVGWPITFYLYGGLGMTWIIFWIIFGSDGPSKHKRISREERRYVEDGASTEEKEVVPTPWLSIATSLPFFAILIAHCGQKLGGVLDFAHGNTKLYGEHSEIQNSFE</sequence>
<dbReference type="EMBL" id="GALX01003793">
    <property type="protein sequence ID" value="JAB64673.1"/>
    <property type="molecule type" value="Transcribed_RNA"/>
</dbReference>
<name>V5GWN9_ANOGL</name>
<dbReference type="PANTHER" id="PTHR11662">
    <property type="entry name" value="SOLUTE CARRIER FAMILY 17"/>
    <property type="match status" value="1"/>
</dbReference>
<keyword evidence="5" id="KW-0915">Sodium</keyword>
<dbReference type="InterPro" id="IPR020846">
    <property type="entry name" value="MFS_dom"/>
</dbReference>
<evidence type="ECO:0000259" key="9">
    <source>
        <dbReference type="PROSITE" id="PS50850"/>
    </source>
</evidence>
<dbReference type="AlphaFoldDB" id="V5GWN9"/>
<dbReference type="GO" id="GO:0022857">
    <property type="term" value="F:transmembrane transporter activity"/>
    <property type="evidence" value="ECO:0007669"/>
    <property type="project" value="InterPro"/>
</dbReference>
<dbReference type="PROSITE" id="PS50850">
    <property type="entry name" value="MFS"/>
    <property type="match status" value="1"/>
</dbReference>
<dbReference type="InterPro" id="IPR036259">
    <property type="entry name" value="MFS_trans_sf"/>
</dbReference>
<dbReference type="GO" id="GO:0016020">
    <property type="term" value="C:membrane"/>
    <property type="evidence" value="ECO:0007669"/>
    <property type="project" value="UniProtKB-SubCell"/>
</dbReference>
<comment type="similarity">
    <text evidence="2">Belongs to the major facilitator superfamily. Sodium/anion cotransporter family.</text>
</comment>